<feature type="domain" description="HTH arsR-type" evidence="4">
    <location>
        <begin position="1"/>
        <end position="95"/>
    </location>
</feature>
<dbReference type="InterPro" id="IPR001845">
    <property type="entry name" value="HTH_ArsR_DNA-bd_dom"/>
</dbReference>
<dbReference type="PANTHER" id="PTHR43132:SF2">
    <property type="entry name" value="ARSENICAL RESISTANCE OPERON REPRESSOR ARSR-RELATED"/>
    <property type="match status" value="1"/>
</dbReference>
<dbReference type="NCBIfam" id="NF033788">
    <property type="entry name" value="HTH_metalloreg"/>
    <property type="match status" value="1"/>
</dbReference>
<dbReference type="PROSITE" id="PS50987">
    <property type="entry name" value="HTH_ARSR_2"/>
    <property type="match status" value="1"/>
</dbReference>
<dbReference type="EMBL" id="JBHSMZ010000015">
    <property type="protein sequence ID" value="MFC5550422.1"/>
    <property type="molecule type" value="Genomic_DNA"/>
</dbReference>
<name>A0ABW0S0R7_9BURK</name>
<dbReference type="Gene3D" id="1.10.10.10">
    <property type="entry name" value="Winged helix-like DNA-binding domain superfamily/Winged helix DNA-binding domain"/>
    <property type="match status" value="1"/>
</dbReference>
<dbReference type="SUPFAM" id="SSF46785">
    <property type="entry name" value="Winged helix' DNA-binding domain"/>
    <property type="match status" value="1"/>
</dbReference>
<proteinExistence type="predicted"/>
<sequence>MENKGAVAALAALAQESRLAAFRLLVQAGPGGLAASRIAEALGMPPSSLSFHLKELSNANLIVPRQEGRFIIYAAQFDAMHALLGFLTENCCGGKPCTPAGNRACEPDASTCGA</sequence>
<evidence type="ECO:0000259" key="4">
    <source>
        <dbReference type="PROSITE" id="PS50987"/>
    </source>
</evidence>
<evidence type="ECO:0000313" key="6">
    <source>
        <dbReference type="Proteomes" id="UP001596086"/>
    </source>
</evidence>
<gene>
    <name evidence="5" type="ORF">ACFPO9_18045</name>
</gene>
<dbReference type="Pfam" id="PF12840">
    <property type="entry name" value="HTH_20"/>
    <property type="match status" value="1"/>
</dbReference>
<keyword evidence="2" id="KW-0238">DNA-binding</keyword>
<protein>
    <submittedName>
        <fullName evidence="5">ArsR/SmtB family transcription factor</fullName>
    </submittedName>
</protein>
<evidence type="ECO:0000256" key="1">
    <source>
        <dbReference type="ARBA" id="ARBA00023015"/>
    </source>
</evidence>
<accession>A0ABW0S0R7</accession>
<comment type="caution">
    <text evidence="5">The sequence shown here is derived from an EMBL/GenBank/DDBJ whole genome shotgun (WGS) entry which is preliminary data.</text>
</comment>
<dbReference type="InterPro" id="IPR036390">
    <property type="entry name" value="WH_DNA-bd_sf"/>
</dbReference>
<dbReference type="CDD" id="cd00090">
    <property type="entry name" value="HTH_ARSR"/>
    <property type="match status" value="1"/>
</dbReference>
<keyword evidence="3" id="KW-0804">Transcription</keyword>
<organism evidence="5 6">
    <name type="scientific">Massilia aerilata</name>
    <dbReference type="NCBI Taxonomy" id="453817"/>
    <lineage>
        <taxon>Bacteria</taxon>
        <taxon>Pseudomonadati</taxon>
        <taxon>Pseudomonadota</taxon>
        <taxon>Betaproteobacteria</taxon>
        <taxon>Burkholderiales</taxon>
        <taxon>Oxalobacteraceae</taxon>
        <taxon>Telluria group</taxon>
        <taxon>Massilia</taxon>
    </lineage>
</organism>
<dbReference type="PRINTS" id="PR00778">
    <property type="entry name" value="HTHARSR"/>
</dbReference>
<evidence type="ECO:0000256" key="2">
    <source>
        <dbReference type="ARBA" id="ARBA00023125"/>
    </source>
</evidence>
<keyword evidence="1" id="KW-0805">Transcription regulation</keyword>
<keyword evidence="6" id="KW-1185">Reference proteome</keyword>
<evidence type="ECO:0000313" key="5">
    <source>
        <dbReference type="EMBL" id="MFC5550422.1"/>
    </source>
</evidence>
<reference evidence="6" key="1">
    <citation type="journal article" date="2019" name="Int. J. Syst. Evol. Microbiol.">
        <title>The Global Catalogue of Microorganisms (GCM) 10K type strain sequencing project: providing services to taxonomists for standard genome sequencing and annotation.</title>
        <authorList>
            <consortium name="The Broad Institute Genomics Platform"/>
            <consortium name="The Broad Institute Genome Sequencing Center for Infectious Disease"/>
            <person name="Wu L."/>
            <person name="Ma J."/>
        </authorList>
    </citation>
    <scope>NUCLEOTIDE SEQUENCE [LARGE SCALE GENOMIC DNA]</scope>
    <source>
        <strain evidence="6">CGMCC 4.5798</strain>
    </source>
</reference>
<dbReference type="InterPro" id="IPR051011">
    <property type="entry name" value="Metal_resp_trans_reg"/>
</dbReference>
<dbReference type="Proteomes" id="UP001596086">
    <property type="component" value="Unassembled WGS sequence"/>
</dbReference>
<evidence type="ECO:0000256" key="3">
    <source>
        <dbReference type="ARBA" id="ARBA00023163"/>
    </source>
</evidence>
<dbReference type="InterPro" id="IPR036388">
    <property type="entry name" value="WH-like_DNA-bd_sf"/>
</dbReference>
<dbReference type="PANTHER" id="PTHR43132">
    <property type="entry name" value="ARSENICAL RESISTANCE OPERON REPRESSOR ARSR-RELATED"/>
    <property type="match status" value="1"/>
</dbReference>
<dbReference type="InterPro" id="IPR011991">
    <property type="entry name" value="ArsR-like_HTH"/>
</dbReference>
<dbReference type="SMART" id="SM00418">
    <property type="entry name" value="HTH_ARSR"/>
    <property type="match status" value="1"/>
</dbReference>
<dbReference type="RefSeq" id="WP_379772990.1">
    <property type="nucleotide sequence ID" value="NZ_JBHSMZ010000015.1"/>
</dbReference>